<proteinExistence type="predicted"/>
<dbReference type="Proteomes" id="UP000622797">
    <property type="component" value="Unassembled WGS sequence"/>
</dbReference>
<dbReference type="PANTHER" id="PTHR48050">
    <property type="entry name" value="STEROL 3-BETA-GLUCOSYLTRANSFERASE"/>
    <property type="match status" value="1"/>
</dbReference>
<dbReference type="FunFam" id="3.40.50.2000:FF:000100">
    <property type="entry name" value="Glycosyltransferase family 1 protein"/>
    <property type="match status" value="1"/>
</dbReference>
<evidence type="ECO:0000259" key="4">
    <source>
        <dbReference type="Pfam" id="PF06722"/>
    </source>
</evidence>
<evidence type="ECO:0000256" key="2">
    <source>
        <dbReference type="SAM" id="MobiDB-lite"/>
    </source>
</evidence>
<keyword evidence="6" id="KW-1185">Reference proteome</keyword>
<evidence type="ECO:0000313" key="5">
    <source>
        <dbReference type="EMBL" id="KAF4964451.1"/>
    </source>
</evidence>
<feature type="region of interest" description="Disordered" evidence="2">
    <location>
        <begin position="719"/>
        <end position="738"/>
    </location>
</feature>
<dbReference type="PANTHER" id="PTHR48050:SF27">
    <property type="entry name" value="GLUCOSYLTRANSFERASE, PUTATIVE (AFU_ORTHOLOGUE AFUA_7G04880)-RELATED"/>
    <property type="match status" value="1"/>
</dbReference>
<dbReference type="SUPFAM" id="SSF53756">
    <property type="entry name" value="UDP-Glycosyltransferase/glycogen phosphorylase"/>
    <property type="match status" value="1"/>
</dbReference>
<dbReference type="InterPro" id="IPR010610">
    <property type="entry name" value="EryCIII-like_C"/>
</dbReference>
<dbReference type="InterPro" id="IPR004276">
    <property type="entry name" value="GlycoTrans_28_N"/>
</dbReference>
<reference evidence="5" key="2">
    <citation type="submission" date="2020-05" db="EMBL/GenBank/DDBJ databases">
        <authorList>
            <person name="Kim H.-S."/>
            <person name="Proctor R.H."/>
            <person name="Brown D.W."/>
        </authorList>
    </citation>
    <scope>NUCLEOTIDE SEQUENCE</scope>
    <source>
        <strain evidence="5">NRRL 20472</strain>
    </source>
</reference>
<name>A0A8H4TUU3_9HYPO</name>
<feature type="domain" description="Erythromycin biosynthesis protein CIII-like C-terminal" evidence="4">
    <location>
        <begin position="511"/>
        <end position="605"/>
    </location>
</feature>
<organism evidence="5 6">
    <name type="scientific">Fusarium sarcochroum</name>
    <dbReference type="NCBI Taxonomy" id="1208366"/>
    <lineage>
        <taxon>Eukaryota</taxon>
        <taxon>Fungi</taxon>
        <taxon>Dikarya</taxon>
        <taxon>Ascomycota</taxon>
        <taxon>Pezizomycotina</taxon>
        <taxon>Sordariomycetes</taxon>
        <taxon>Hypocreomycetidae</taxon>
        <taxon>Hypocreales</taxon>
        <taxon>Nectriaceae</taxon>
        <taxon>Fusarium</taxon>
        <taxon>Fusarium lateritium species complex</taxon>
    </lineage>
</organism>
<dbReference type="Gene3D" id="3.40.50.2000">
    <property type="entry name" value="Glycogen Phosphorylase B"/>
    <property type="match status" value="2"/>
</dbReference>
<dbReference type="InterPro" id="IPR002213">
    <property type="entry name" value="UDP_glucos_trans"/>
</dbReference>
<dbReference type="InterPro" id="IPR050426">
    <property type="entry name" value="Glycosyltransferase_28"/>
</dbReference>
<dbReference type="EMBL" id="JABEXW010000410">
    <property type="protein sequence ID" value="KAF4964451.1"/>
    <property type="molecule type" value="Genomic_DNA"/>
</dbReference>
<dbReference type="OrthoDB" id="5835829at2759"/>
<dbReference type="FunFam" id="3.40.50.2000:FF:000009">
    <property type="entry name" value="Sterol 3-beta-glucosyltransferase UGT80A2"/>
    <property type="match status" value="1"/>
</dbReference>
<evidence type="ECO:0000256" key="1">
    <source>
        <dbReference type="ARBA" id="ARBA00022679"/>
    </source>
</evidence>
<protein>
    <recommendedName>
        <fullName evidence="7">Glycosyltransferase family 28 N-terminal domain-containing protein</fullName>
    </recommendedName>
</protein>
<accession>A0A8H4TUU3</accession>
<feature type="compositionally biased region" description="Polar residues" evidence="2">
    <location>
        <begin position="720"/>
        <end position="737"/>
    </location>
</feature>
<dbReference type="GO" id="GO:0005975">
    <property type="term" value="P:carbohydrate metabolic process"/>
    <property type="evidence" value="ECO:0007669"/>
    <property type="project" value="InterPro"/>
</dbReference>
<dbReference type="Pfam" id="PF03033">
    <property type="entry name" value="Glyco_transf_28"/>
    <property type="match status" value="1"/>
</dbReference>
<comment type="caution">
    <text evidence="5">The sequence shown here is derived from an EMBL/GenBank/DDBJ whole genome shotgun (WGS) entry which is preliminary data.</text>
</comment>
<sequence>MKEFYASTVITPPYYTLTLLKLGACEAGQASTGPVFRQGTATPLIFQDSWLLFVVIAPHILVKDAKAFLATYQTSSTNYTCLGWNKNDRPSISEPPPMDTPPTADGPPRYSSIYELVGDSVHLQVSHRRRLLDKESEAPIPVWTEQEQDAPIPVLVEQGPEAPIPVWTEQEPERERPIPVYTEREQKPIRLNIVIQVVGSRGDVQPFVALGCELRKHGHRVRLATHGIFRDFIRKAGLDFFSIGGNPTELMAYMVKNPGLIPSIESLRAGDIQAKQKMMKEILRGCWSSCVSPDPITMEPFVADAIIANPPSFAHIHCAQALGIPVHLMFTMPWTSTREFSHPLASIINNKGSQTSTRKTANYLSYLAVEWMTWQGLGDIINKWRGSMGLEGVDFSEGPLMAETLKVPFTYCWSPSLVPKPKDWGPHIDVCGFFFRESPGYQPEAGLDAFLRGGDRPVYIGFGSIVIEEPAKLTKMILESVKSAGVRAIISKGWSNLGDECSDDPTIFFLDDCPHEWLFQRVSAVVHHGGAGTTACGLLNGRPTAIVPFFGDQPFWGDMVAAAGAVPTPIPYRELDVDKLTQALRFCLTKEASSAARGIAERMSSESGVQRAVAGFHANLPLTTMRCDILSDRPATWLLKKKGHDIKLSKEASGILIREGHLVWKDLKRYDTKKTVIDLRRLEPITATTSSLVTVGSGMIGSAIDIVAKPIQAYKIASDGASSSDSKPTQQASSTTGRPVAVAIPADGVITTEVPSAFKTAVQGSAAGAGGVLKHFTKGMLDAPLAVAEGFRNAPRLYGGKVYEPGRIDGFVSGGIVAGKNLGHGLLEGFGGLVMSPVRGARSDGAVGLAKGFGVGCLNMSTKVPSGLLGLIFYPGQGAYKSIHTATHRKTRNDLKSARQVESDRLAEQAFKGRDKVLRHFEIWVNHASDSKRVLQHPKTWFDK</sequence>
<evidence type="ECO:0008006" key="7">
    <source>
        <dbReference type="Google" id="ProtNLM"/>
    </source>
</evidence>
<keyword evidence="1" id="KW-0808">Transferase</keyword>
<dbReference type="Pfam" id="PF06722">
    <property type="entry name" value="EryCIII-like_C"/>
    <property type="match status" value="1"/>
</dbReference>
<dbReference type="CDD" id="cd03784">
    <property type="entry name" value="GT1_Gtf-like"/>
    <property type="match status" value="1"/>
</dbReference>
<gene>
    <name evidence="5" type="ORF">FSARC_7637</name>
</gene>
<dbReference type="AlphaFoldDB" id="A0A8H4TUU3"/>
<evidence type="ECO:0000313" key="6">
    <source>
        <dbReference type="Proteomes" id="UP000622797"/>
    </source>
</evidence>
<feature type="domain" description="Glycosyltransferase family 28 N-terminal" evidence="3">
    <location>
        <begin position="193"/>
        <end position="340"/>
    </location>
</feature>
<evidence type="ECO:0000259" key="3">
    <source>
        <dbReference type="Pfam" id="PF03033"/>
    </source>
</evidence>
<dbReference type="GO" id="GO:0016906">
    <property type="term" value="F:sterol 3-beta-glucosyltransferase activity"/>
    <property type="evidence" value="ECO:0007669"/>
    <property type="project" value="UniProtKB-ARBA"/>
</dbReference>
<feature type="region of interest" description="Disordered" evidence="2">
    <location>
        <begin position="83"/>
        <end position="106"/>
    </location>
</feature>
<reference evidence="5" key="1">
    <citation type="journal article" date="2020" name="BMC Genomics">
        <title>Correction to: Identification and distribution of gene clusters required for synthesis of sphingolipid metabolism inhibitors in diverse species of the filamentous fungus Fusarium.</title>
        <authorList>
            <person name="Kim H.S."/>
            <person name="Lohmar J.M."/>
            <person name="Busman M."/>
            <person name="Brown D.W."/>
            <person name="Naumann T.A."/>
            <person name="Divon H.H."/>
            <person name="Lysoe E."/>
            <person name="Uhlig S."/>
            <person name="Proctor R.H."/>
        </authorList>
    </citation>
    <scope>NUCLEOTIDE SEQUENCE</scope>
    <source>
        <strain evidence="5">NRRL 20472</strain>
    </source>
</reference>